<keyword evidence="1" id="KW-0812">Transmembrane</keyword>
<feature type="transmembrane region" description="Helical" evidence="1">
    <location>
        <begin position="117"/>
        <end position="140"/>
    </location>
</feature>
<comment type="caution">
    <text evidence="3">The sequence shown here is derived from an EMBL/GenBank/DDBJ whole genome shotgun (WGS) entry which is preliminary data.</text>
</comment>
<dbReference type="Proteomes" id="UP000178249">
    <property type="component" value="Unassembled WGS sequence"/>
</dbReference>
<dbReference type="SUPFAM" id="SSF52540">
    <property type="entry name" value="P-loop containing nucleoside triphosphate hydrolases"/>
    <property type="match status" value="1"/>
</dbReference>
<proteinExistence type="predicted"/>
<feature type="transmembrane region" description="Helical" evidence="1">
    <location>
        <begin position="160"/>
        <end position="178"/>
    </location>
</feature>
<dbReference type="PANTHER" id="PTHR22674:SF6">
    <property type="entry name" value="NTPASE KAP FAMILY P-LOOP DOMAIN-CONTAINING PROTEIN 1"/>
    <property type="match status" value="1"/>
</dbReference>
<evidence type="ECO:0000313" key="3">
    <source>
        <dbReference type="EMBL" id="OGG43985.1"/>
    </source>
</evidence>
<feature type="domain" description="KAP NTPase" evidence="2">
    <location>
        <begin position="37"/>
        <end position="345"/>
    </location>
</feature>
<evidence type="ECO:0000256" key="1">
    <source>
        <dbReference type="SAM" id="Phobius"/>
    </source>
</evidence>
<evidence type="ECO:0000313" key="4">
    <source>
        <dbReference type="Proteomes" id="UP000178249"/>
    </source>
</evidence>
<dbReference type="InterPro" id="IPR011646">
    <property type="entry name" value="KAP_P-loop"/>
</dbReference>
<protein>
    <recommendedName>
        <fullName evidence="2">KAP NTPase domain-containing protein</fullName>
    </recommendedName>
</protein>
<sequence length="872" mass="99600">MRDNLARITYAEKIATEIADHYDSEKSAFLSGEKKERENIVFAISGKWGEGKTSLLNFLETPLTQRGFTVIKFNPWKYSQEDITLKRAFLCTIKDKLNSSVNLDDLYYDRTKTILNINWVATIRWTLTAAFAIFIIVPAVSNINVYQWATTIWDLIKRFLSSPIATPVLTVFLIPIIIKVITLNRSSANVSTAEEFEKKFEELLEGQEKVVMFVDDLDRCNPKTVKVILDSLKTFFQHPECSYIITGDHTVIERYAGDELELPEETAQQQKLQEGRRFLKKLFDVYWRLPLPTPRQFGIFIDGELKISKINLNQQQSDNLKSYLSDDKLFERNPRHVKRFLTKLRFALEGVGLQKKEVENAQSEAESASDEKGALDDILGNPDLLGKVLLIEEFFYPVYEKLILHPEELVIHEKSLRAGTNQSELKIASKSVLSILDEKEKDIEYLEVYAAFVNKSPKFTDEDNSTLHEVANYFSFSGSTGLPSLLGPDEANFEQYLRSGQLTDKLGAILAVAKKDKNENLSSKALDIFDKSIIPAEKLNIIRESLKLSSKLDEWAVKLSQWKIKLFTLPPDQQNLLAKDFWPAVLQKKPELLSTVRSENPVYFESVWETLGTIEITTLPPNTSIELEKIAKDTVTSKPINLKGVEIYLQKFDSEEVKKHIDTQLDKADICKTYIEHIKAVGFPEGKISMMATTKLQGFLSDFNNLDWAIANRDFIKSVDLVNRLRQNAIRWSKDSKQLVKIVDQAGNLEFTDEEKKQIATIIPTLIKKSADTQFLNNANVQSFLSKEQKTVSFKELEAILNDSSESLEKRKESAQSLLKTNSLWSGLETNDVYETLKEVKKLKLGKFADLKDKPKEILDSWGYNEPSKDDK</sequence>
<keyword evidence="1" id="KW-0472">Membrane</keyword>
<dbReference type="Pfam" id="PF07693">
    <property type="entry name" value="KAP_NTPase"/>
    <property type="match status" value="1"/>
</dbReference>
<organism evidence="3 4">
    <name type="scientific">Candidatus Kaiserbacteria bacterium RIFCSPHIGHO2_01_FULL_48_10</name>
    <dbReference type="NCBI Taxonomy" id="1798476"/>
    <lineage>
        <taxon>Bacteria</taxon>
        <taxon>Candidatus Kaiseribacteriota</taxon>
    </lineage>
</organism>
<keyword evidence="1" id="KW-1133">Transmembrane helix</keyword>
<name>A0A1F6C487_9BACT</name>
<dbReference type="Gene3D" id="3.40.50.300">
    <property type="entry name" value="P-loop containing nucleotide triphosphate hydrolases"/>
    <property type="match status" value="1"/>
</dbReference>
<dbReference type="InterPro" id="IPR027417">
    <property type="entry name" value="P-loop_NTPase"/>
</dbReference>
<accession>A0A1F6C487</accession>
<reference evidence="3 4" key="1">
    <citation type="journal article" date="2016" name="Nat. Commun.">
        <title>Thousands of microbial genomes shed light on interconnected biogeochemical processes in an aquifer system.</title>
        <authorList>
            <person name="Anantharaman K."/>
            <person name="Brown C.T."/>
            <person name="Hug L.A."/>
            <person name="Sharon I."/>
            <person name="Castelle C.J."/>
            <person name="Probst A.J."/>
            <person name="Thomas B.C."/>
            <person name="Singh A."/>
            <person name="Wilkins M.J."/>
            <person name="Karaoz U."/>
            <person name="Brodie E.L."/>
            <person name="Williams K.H."/>
            <person name="Hubbard S.S."/>
            <person name="Banfield J.F."/>
        </authorList>
    </citation>
    <scope>NUCLEOTIDE SEQUENCE [LARGE SCALE GENOMIC DNA]</scope>
</reference>
<gene>
    <name evidence="3" type="ORF">A2841_01340</name>
</gene>
<dbReference type="PANTHER" id="PTHR22674">
    <property type="entry name" value="NTPASE, KAP FAMILY P-LOOP DOMAIN-CONTAINING 1"/>
    <property type="match status" value="1"/>
</dbReference>
<evidence type="ECO:0000259" key="2">
    <source>
        <dbReference type="Pfam" id="PF07693"/>
    </source>
</evidence>
<dbReference type="InterPro" id="IPR052754">
    <property type="entry name" value="NTPase_KAP_P-loop"/>
</dbReference>
<dbReference type="EMBL" id="MFKP01000026">
    <property type="protein sequence ID" value="OGG43985.1"/>
    <property type="molecule type" value="Genomic_DNA"/>
</dbReference>
<dbReference type="AlphaFoldDB" id="A0A1F6C487"/>